<feature type="region of interest" description="Disordered" evidence="1">
    <location>
        <begin position="242"/>
        <end position="282"/>
    </location>
</feature>
<evidence type="ECO:0000313" key="3">
    <source>
        <dbReference type="EMBL" id="QES18714.1"/>
    </source>
</evidence>
<dbReference type="AlphaFoldDB" id="A0A5P2AKK6"/>
<protein>
    <recommendedName>
        <fullName evidence="2">DUF317 domain-containing protein</fullName>
    </recommendedName>
</protein>
<dbReference type="Pfam" id="PF03771">
    <property type="entry name" value="SPDY"/>
    <property type="match status" value="2"/>
</dbReference>
<dbReference type="EMBL" id="CP029194">
    <property type="protein sequence ID" value="QES18714.1"/>
    <property type="molecule type" value="Genomic_DNA"/>
</dbReference>
<feature type="compositionally biased region" description="Low complexity" evidence="1">
    <location>
        <begin position="260"/>
        <end position="282"/>
    </location>
</feature>
<gene>
    <name evidence="3" type="ORF">DEJ46_06120</name>
</gene>
<evidence type="ECO:0000256" key="1">
    <source>
        <dbReference type="SAM" id="MobiDB-lite"/>
    </source>
</evidence>
<dbReference type="OrthoDB" id="4286512at2"/>
<evidence type="ECO:0000313" key="4">
    <source>
        <dbReference type="Proteomes" id="UP000324106"/>
    </source>
</evidence>
<feature type="domain" description="DUF317" evidence="2">
    <location>
        <begin position="58"/>
        <end position="113"/>
    </location>
</feature>
<sequence length="282" mass="31027">MSKKQHPGWGAGEQPEQHYLVEPRHLAGGGDIRHVSEFLRAAGWADESKTGGPLVFDSPDRTVRVAYNPFVRPGGWTIAGKANGHEPEWNVTFTPQTPVEIVAGFSDALTKSRSAHAPNPWAPLQQHGWETERARHFTAVSPDRNAWLQFHQTGEGQAHWWAGARTEHGRTWDAVLTPSTPMHLVEAFSAALADPQPVMRPRGNIPPSRWIRTTSVSVRPSELGAWQQARTTAARATTWARNSWASSRQHARTPTPHSYAVPATGTTPARPAAAATRPTRSR</sequence>
<feature type="domain" description="DUF317" evidence="2">
    <location>
        <begin position="141"/>
        <end position="198"/>
    </location>
</feature>
<evidence type="ECO:0000259" key="2">
    <source>
        <dbReference type="Pfam" id="PF03771"/>
    </source>
</evidence>
<proteinExistence type="predicted"/>
<dbReference type="InterPro" id="IPR005523">
    <property type="entry name" value="DUF317_SPDY"/>
</dbReference>
<organism evidence="3 4">
    <name type="scientific">Streptomyces venezuelae</name>
    <dbReference type="NCBI Taxonomy" id="54571"/>
    <lineage>
        <taxon>Bacteria</taxon>
        <taxon>Bacillati</taxon>
        <taxon>Actinomycetota</taxon>
        <taxon>Actinomycetes</taxon>
        <taxon>Kitasatosporales</taxon>
        <taxon>Streptomycetaceae</taxon>
        <taxon>Streptomyces</taxon>
    </lineage>
</organism>
<dbReference type="Proteomes" id="UP000324106">
    <property type="component" value="Chromosome"/>
</dbReference>
<accession>A0A5P2AKK6</accession>
<name>A0A5P2AKK6_STRVZ</name>
<reference evidence="3 4" key="1">
    <citation type="submission" date="2018-05" db="EMBL/GenBank/DDBJ databases">
        <title>Streptomyces venezuelae.</title>
        <authorList>
            <person name="Kim W."/>
            <person name="Lee N."/>
            <person name="Cho B.-K."/>
        </authorList>
    </citation>
    <scope>NUCLEOTIDE SEQUENCE [LARGE SCALE GENOMIC DNA]</scope>
    <source>
        <strain evidence="3 4">ATCC 15068</strain>
    </source>
</reference>
<dbReference type="RefSeq" id="WP_150264533.1">
    <property type="nucleotide sequence ID" value="NZ_CP029194.1"/>
</dbReference>